<reference evidence="3 4" key="1">
    <citation type="journal article" date="2020" name="Antonie Van Leeuwenhoek">
        <title>Rhodopirellula heiligendammensis sp. nov., Rhodopirellula pilleata sp. nov., and Rhodopirellula solitaria sp. nov. isolated from natural or artificial marine surfaces in Northern Germany and California, USA, and emended description of the genus Rhodopirellula.</title>
        <authorList>
            <person name="Kallscheuer N."/>
            <person name="Wiegand S."/>
            <person name="Jogler M."/>
            <person name="Boedeker C."/>
            <person name="Peeters S.H."/>
            <person name="Rast P."/>
            <person name="Heuer A."/>
            <person name="Jetten M.S.M."/>
            <person name="Rohde M."/>
            <person name="Jogler C."/>
        </authorList>
    </citation>
    <scope>NUCLEOTIDE SEQUENCE [LARGE SCALE GENOMIC DNA]</scope>
    <source>
        <strain evidence="3 4">Poly21</strain>
    </source>
</reference>
<dbReference type="InterPro" id="IPR050563">
    <property type="entry name" value="4-hydroxybenzoyl-CoA_TE"/>
</dbReference>
<dbReference type="Pfam" id="PF13279">
    <property type="entry name" value="4HBT_2"/>
    <property type="match status" value="1"/>
</dbReference>
<dbReference type="OrthoDB" id="9801517at2"/>
<dbReference type="CDD" id="cd00586">
    <property type="entry name" value="4HBT"/>
    <property type="match status" value="1"/>
</dbReference>
<dbReference type="AlphaFoldDB" id="A0A5C6BW32"/>
<comment type="similarity">
    <text evidence="1">Belongs to the 4-hydroxybenzoyl-CoA thioesterase family.</text>
</comment>
<dbReference type="EMBL" id="SJPU01000002">
    <property type="protein sequence ID" value="TWU16102.1"/>
    <property type="molecule type" value="Genomic_DNA"/>
</dbReference>
<dbReference type="GO" id="GO:0047617">
    <property type="term" value="F:fatty acyl-CoA hydrolase activity"/>
    <property type="evidence" value="ECO:0007669"/>
    <property type="project" value="TreeGrafter"/>
</dbReference>
<keyword evidence="4" id="KW-1185">Reference proteome</keyword>
<protein>
    <submittedName>
        <fullName evidence="3">Acyl-ACP thioesterase</fullName>
    </submittedName>
</protein>
<organism evidence="3 4">
    <name type="scientific">Allorhodopirellula heiligendammensis</name>
    <dbReference type="NCBI Taxonomy" id="2714739"/>
    <lineage>
        <taxon>Bacteria</taxon>
        <taxon>Pseudomonadati</taxon>
        <taxon>Planctomycetota</taxon>
        <taxon>Planctomycetia</taxon>
        <taxon>Pirellulales</taxon>
        <taxon>Pirellulaceae</taxon>
        <taxon>Allorhodopirellula</taxon>
    </lineage>
</organism>
<dbReference type="InterPro" id="IPR029069">
    <property type="entry name" value="HotDog_dom_sf"/>
</dbReference>
<sequence length="145" mass="16435">MPHDYFDLCHTVSDDEVDAQAHVHNLQYLQWTLWAARDHNAVGGWDAAAALAKGLGWVVRDHQITYRAAAFGGDEIVVRTWISDIRRYACTRSYQICRPADKQLLCRASTRWVFVDLTQHRALEVPAEAAAAVRVRATPPPLPWE</sequence>
<evidence type="ECO:0000256" key="2">
    <source>
        <dbReference type="ARBA" id="ARBA00022801"/>
    </source>
</evidence>
<name>A0A5C6BW32_9BACT</name>
<gene>
    <name evidence="3" type="ORF">Poly21_33070</name>
</gene>
<keyword evidence="2" id="KW-0378">Hydrolase</keyword>
<dbReference type="RefSeq" id="WP_146407827.1">
    <property type="nucleotide sequence ID" value="NZ_SJPU01000002.1"/>
</dbReference>
<dbReference type="PANTHER" id="PTHR31793">
    <property type="entry name" value="4-HYDROXYBENZOYL-COA THIOESTERASE FAMILY MEMBER"/>
    <property type="match status" value="1"/>
</dbReference>
<dbReference type="SUPFAM" id="SSF54637">
    <property type="entry name" value="Thioesterase/thiol ester dehydrase-isomerase"/>
    <property type="match status" value="1"/>
</dbReference>
<proteinExistence type="inferred from homology"/>
<evidence type="ECO:0000256" key="1">
    <source>
        <dbReference type="ARBA" id="ARBA00005953"/>
    </source>
</evidence>
<dbReference type="Proteomes" id="UP000319908">
    <property type="component" value="Unassembled WGS sequence"/>
</dbReference>
<evidence type="ECO:0000313" key="3">
    <source>
        <dbReference type="EMBL" id="TWU16102.1"/>
    </source>
</evidence>
<evidence type="ECO:0000313" key="4">
    <source>
        <dbReference type="Proteomes" id="UP000319908"/>
    </source>
</evidence>
<dbReference type="PANTHER" id="PTHR31793:SF27">
    <property type="entry name" value="NOVEL THIOESTERASE SUPERFAMILY DOMAIN AND SAPOSIN A-TYPE DOMAIN CONTAINING PROTEIN (0610012H03RIK)"/>
    <property type="match status" value="1"/>
</dbReference>
<dbReference type="Gene3D" id="3.10.129.10">
    <property type="entry name" value="Hotdog Thioesterase"/>
    <property type="match status" value="1"/>
</dbReference>
<comment type="caution">
    <text evidence="3">The sequence shown here is derived from an EMBL/GenBank/DDBJ whole genome shotgun (WGS) entry which is preliminary data.</text>
</comment>
<accession>A0A5C6BW32</accession>